<accession>A0A4P9XVK7</accession>
<dbReference type="InterPro" id="IPR029071">
    <property type="entry name" value="Ubiquitin-like_domsf"/>
</dbReference>
<organism evidence="2 3">
    <name type="scientific">Thamnocephalis sphaerospora</name>
    <dbReference type="NCBI Taxonomy" id="78915"/>
    <lineage>
        <taxon>Eukaryota</taxon>
        <taxon>Fungi</taxon>
        <taxon>Fungi incertae sedis</taxon>
        <taxon>Zoopagomycota</taxon>
        <taxon>Zoopagomycotina</taxon>
        <taxon>Zoopagomycetes</taxon>
        <taxon>Zoopagales</taxon>
        <taxon>Sigmoideomycetaceae</taxon>
        <taxon>Thamnocephalis</taxon>
    </lineage>
</organism>
<keyword evidence="3" id="KW-1185">Reference proteome</keyword>
<protein>
    <submittedName>
        <fullName evidence="2">Uncharacterized protein</fullName>
    </submittedName>
</protein>
<dbReference type="AlphaFoldDB" id="A0A4P9XVK7"/>
<evidence type="ECO:0000313" key="3">
    <source>
        <dbReference type="Proteomes" id="UP000271241"/>
    </source>
</evidence>
<dbReference type="OrthoDB" id="937at2759"/>
<gene>
    <name evidence="2" type="ORF">THASP1DRAFT_22168</name>
</gene>
<dbReference type="Pfam" id="PF10209">
    <property type="entry name" value="DUF2340"/>
    <property type="match status" value="1"/>
</dbReference>
<evidence type="ECO:0000256" key="1">
    <source>
        <dbReference type="ARBA" id="ARBA00007176"/>
    </source>
</evidence>
<dbReference type="Gene3D" id="3.10.20.90">
    <property type="entry name" value="Phosphatidylinositol 3-kinase Catalytic Subunit, Chain A, domain 1"/>
    <property type="match status" value="1"/>
</dbReference>
<dbReference type="InterPro" id="IPR018794">
    <property type="entry name" value="UPF0538"/>
</dbReference>
<name>A0A4P9XVK7_9FUNG</name>
<evidence type="ECO:0000313" key="2">
    <source>
        <dbReference type="EMBL" id="RKP10062.1"/>
    </source>
</evidence>
<dbReference type="SUPFAM" id="SSF54236">
    <property type="entry name" value="Ubiquitin-like"/>
    <property type="match status" value="1"/>
</dbReference>
<dbReference type="PANTHER" id="PTHR18444:SF9">
    <property type="entry name" value="UPF0538 PROTEIN C2ORF76"/>
    <property type="match status" value="1"/>
</dbReference>
<reference evidence="3" key="1">
    <citation type="journal article" date="2018" name="Nat. Microbiol.">
        <title>Leveraging single-cell genomics to expand the fungal tree of life.</title>
        <authorList>
            <person name="Ahrendt S.R."/>
            <person name="Quandt C.A."/>
            <person name="Ciobanu D."/>
            <person name="Clum A."/>
            <person name="Salamov A."/>
            <person name="Andreopoulos B."/>
            <person name="Cheng J.F."/>
            <person name="Woyke T."/>
            <person name="Pelin A."/>
            <person name="Henrissat B."/>
            <person name="Reynolds N.K."/>
            <person name="Benny G.L."/>
            <person name="Smith M.E."/>
            <person name="James T.Y."/>
            <person name="Grigoriev I.V."/>
        </authorList>
    </citation>
    <scope>NUCLEOTIDE SEQUENCE [LARGE SCALE GENOMIC DNA]</scope>
    <source>
        <strain evidence="3">RSA 1356</strain>
    </source>
</reference>
<sequence>MSESVHIVTVRLIKSFEYRTFKNLLMRDVDPQQTVAEFKENIRAAMKTASGMKPFLSVNYDTLKMYTKAHGSKTSNLIINLNHDDWIMDDEKTLADYGVENETELSFFNREAYETFKLDPEVKW</sequence>
<dbReference type="PANTHER" id="PTHR18444">
    <property type="entry name" value="UPF0538 FAMILY MEMBER"/>
    <property type="match status" value="1"/>
</dbReference>
<dbReference type="Proteomes" id="UP000271241">
    <property type="component" value="Unassembled WGS sequence"/>
</dbReference>
<proteinExistence type="inferred from homology"/>
<dbReference type="EMBL" id="KZ992472">
    <property type="protein sequence ID" value="RKP10062.1"/>
    <property type="molecule type" value="Genomic_DNA"/>
</dbReference>
<comment type="similarity">
    <text evidence="1">Belongs to the UPF0538 family.</text>
</comment>